<dbReference type="GO" id="GO:0035615">
    <property type="term" value="F:clathrin adaptor activity"/>
    <property type="evidence" value="ECO:0000318"/>
    <property type="project" value="GO_Central"/>
</dbReference>
<evidence type="ECO:0000313" key="13">
    <source>
        <dbReference type="Proteomes" id="UP000001744"/>
    </source>
</evidence>
<keyword evidence="8" id="KW-0168">Coated pit</keyword>
<dbReference type="STRING" id="402676.B6JWM2"/>
<evidence type="ECO:0000256" key="9">
    <source>
        <dbReference type="PIRNR" id="PIRNR005992"/>
    </source>
</evidence>
<dbReference type="OMA" id="VWKIPRI"/>
<evidence type="ECO:0000313" key="11">
    <source>
        <dbReference type="EMBL" id="EEB05773.1"/>
    </source>
</evidence>
<protein>
    <submittedName>
        <fullName evidence="11">AP-2 adaptor complex subunit Apm4</fullName>
    </submittedName>
</protein>
<evidence type="ECO:0000256" key="2">
    <source>
        <dbReference type="ARBA" id="ARBA00004277"/>
    </source>
</evidence>
<dbReference type="InterPro" id="IPR018240">
    <property type="entry name" value="Clathrin_mu_CS"/>
</dbReference>
<name>B6JWM2_SCHJY</name>
<dbReference type="GO" id="GO:0030122">
    <property type="term" value="C:AP-2 adaptor complex"/>
    <property type="evidence" value="ECO:0000318"/>
    <property type="project" value="GO_Central"/>
</dbReference>
<dbReference type="InterPro" id="IPR001392">
    <property type="entry name" value="Clathrin_mu"/>
</dbReference>
<keyword evidence="13" id="KW-1185">Reference proteome</keyword>
<dbReference type="GO" id="GO:0032153">
    <property type="term" value="C:cell division site"/>
    <property type="evidence" value="ECO:0007669"/>
    <property type="project" value="EnsemblFungi"/>
</dbReference>
<dbReference type="VEuPathDB" id="FungiDB:SJAG_00800"/>
<dbReference type="SUPFAM" id="SSF64356">
    <property type="entry name" value="SNARE-like"/>
    <property type="match status" value="1"/>
</dbReference>
<comment type="subcellular location">
    <subcellularLocation>
        <location evidence="1">Cell membrane</location>
    </subcellularLocation>
    <subcellularLocation>
        <location evidence="2">Membrane</location>
        <location evidence="2">Coated pit</location>
        <topology evidence="2">Peripheral membrane protein</topology>
        <orientation evidence="2">Cytoplasmic side</orientation>
    </subcellularLocation>
</comment>
<dbReference type="GO" id="GO:0051285">
    <property type="term" value="C:cell cortex of cell tip"/>
    <property type="evidence" value="ECO:0007669"/>
    <property type="project" value="EnsemblFungi"/>
</dbReference>
<dbReference type="InterPro" id="IPR011012">
    <property type="entry name" value="Longin-like_dom_sf"/>
</dbReference>
<dbReference type="InterPro" id="IPR043512">
    <property type="entry name" value="Mu2_C"/>
</dbReference>
<evidence type="ECO:0000256" key="8">
    <source>
        <dbReference type="ARBA" id="ARBA00023176"/>
    </source>
</evidence>
<evidence type="ECO:0000259" key="10">
    <source>
        <dbReference type="PROSITE" id="PS51072"/>
    </source>
</evidence>
<feature type="domain" description="MHD" evidence="10">
    <location>
        <begin position="174"/>
        <end position="436"/>
    </location>
</feature>
<dbReference type="InterPro" id="IPR028565">
    <property type="entry name" value="MHD"/>
</dbReference>
<keyword evidence="6 9" id="KW-0653">Protein transport</keyword>
<keyword evidence="3 9" id="KW-0813">Transport</keyword>
<dbReference type="InterPro" id="IPR050431">
    <property type="entry name" value="Adaptor_comp_med_subunit"/>
</dbReference>
<comment type="similarity">
    <text evidence="9">Belongs to the adaptor complexes medium subunit family.</text>
</comment>
<dbReference type="PIRSF" id="PIRSF005992">
    <property type="entry name" value="Clathrin_mu"/>
    <property type="match status" value="1"/>
</dbReference>
<dbReference type="PRINTS" id="PR00314">
    <property type="entry name" value="CLATHRINADPT"/>
</dbReference>
<sequence>MISGFFLFNLKGETLICRTFRHELKRSVTDIFRVQVISNTEIRSPIVTIGSNAYFFIKHNNLYVVAICKGNVNTALVLEFIDEFIQLCSRYFGKLNESSVKDNFIFIYELLDELIDFGVPQTTEMSALKSYLSTEGIKSKGGPSSSSEKTTSQRVTAQLTGAISWRGADVKHRKNTIYVDVIENMNLLIGTTGNVLRADVSGVINLRTMLNGMPECELGLNDKLSFDLKGHERGYDSKKSFEGGVHLEDCQFHQCVRLQQFEDERKIVFIPPDGNFELMKYRARENIHIPFRVNPIVEQVSKNKVVYRISIRSSFSSKLASSVSVCVPVPLNATKVSVRSSQGKSKYKPSENCIHWKLARFMGQTEHVLSAEAELSHTTVQQQWSRPPISLDFNILMFTSSGTVVRYLKVYDYDNPKYKSIKWVRYSTRAGSYEIRI</sequence>
<evidence type="ECO:0000256" key="6">
    <source>
        <dbReference type="ARBA" id="ARBA00022927"/>
    </source>
</evidence>
<dbReference type="eggNOG" id="KOG0938">
    <property type="taxonomic scope" value="Eukaryota"/>
</dbReference>
<evidence type="ECO:0000256" key="1">
    <source>
        <dbReference type="ARBA" id="ARBA00004236"/>
    </source>
</evidence>
<dbReference type="InterPro" id="IPR036168">
    <property type="entry name" value="AP2_Mu_C_sf"/>
</dbReference>
<evidence type="ECO:0000256" key="4">
    <source>
        <dbReference type="ARBA" id="ARBA00022475"/>
    </source>
</evidence>
<dbReference type="AlphaFoldDB" id="B6JWM2"/>
<accession>B6JWM2</accession>
<dbReference type="RefSeq" id="XP_002172066.1">
    <property type="nucleotide sequence ID" value="XM_002172030.2"/>
</dbReference>
<dbReference type="GeneID" id="7048874"/>
<dbReference type="InterPro" id="IPR022775">
    <property type="entry name" value="AP_mu_sigma_su"/>
</dbReference>
<dbReference type="PROSITE" id="PS00990">
    <property type="entry name" value="CLAT_ADAPTOR_M_1"/>
    <property type="match status" value="1"/>
</dbReference>
<dbReference type="CDD" id="cd09251">
    <property type="entry name" value="AP-2_Mu2_Cterm"/>
    <property type="match status" value="1"/>
</dbReference>
<dbReference type="InterPro" id="IPR043532">
    <property type="entry name" value="AP2_Mu_N"/>
</dbReference>
<dbReference type="GO" id="GO:0006886">
    <property type="term" value="P:intracellular protein transport"/>
    <property type="evidence" value="ECO:0007669"/>
    <property type="project" value="UniProtKB-UniRule"/>
</dbReference>
<dbReference type="PROSITE" id="PS00991">
    <property type="entry name" value="CLAT_ADAPTOR_M_2"/>
    <property type="match status" value="1"/>
</dbReference>
<evidence type="ECO:0000256" key="5">
    <source>
        <dbReference type="ARBA" id="ARBA00022583"/>
    </source>
</evidence>
<gene>
    <name evidence="12" type="primary">apm4</name>
    <name evidence="11" type="ORF">SJAG_00800</name>
</gene>
<evidence type="ECO:0000256" key="7">
    <source>
        <dbReference type="ARBA" id="ARBA00023136"/>
    </source>
</evidence>
<evidence type="ECO:0000313" key="12">
    <source>
        <dbReference type="JaponicusDB" id="SJAG_00800"/>
    </source>
</evidence>
<reference evidence="11 13" key="1">
    <citation type="journal article" date="2011" name="Science">
        <title>Comparative functional genomics of the fission yeasts.</title>
        <authorList>
            <person name="Rhind N."/>
            <person name="Chen Z."/>
            <person name="Yassour M."/>
            <person name="Thompson D.A."/>
            <person name="Haas B.J."/>
            <person name="Habib N."/>
            <person name="Wapinski I."/>
            <person name="Roy S."/>
            <person name="Lin M.F."/>
            <person name="Heiman D.I."/>
            <person name="Young S.K."/>
            <person name="Furuya K."/>
            <person name="Guo Y."/>
            <person name="Pidoux A."/>
            <person name="Chen H.M."/>
            <person name="Robbertse B."/>
            <person name="Goldberg J.M."/>
            <person name="Aoki K."/>
            <person name="Bayne E.H."/>
            <person name="Berlin A.M."/>
            <person name="Desjardins C.A."/>
            <person name="Dobbs E."/>
            <person name="Dukaj L."/>
            <person name="Fan L."/>
            <person name="FitzGerald M.G."/>
            <person name="French C."/>
            <person name="Gujja S."/>
            <person name="Hansen K."/>
            <person name="Keifenheim D."/>
            <person name="Levin J.Z."/>
            <person name="Mosher R.A."/>
            <person name="Mueller C.A."/>
            <person name="Pfiffner J."/>
            <person name="Priest M."/>
            <person name="Russ C."/>
            <person name="Smialowska A."/>
            <person name="Swoboda P."/>
            <person name="Sykes S.M."/>
            <person name="Vaughn M."/>
            <person name="Vengrova S."/>
            <person name="Yoder R."/>
            <person name="Zeng Q."/>
            <person name="Allshire R."/>
            <person name="Baulcombe D."/>
            <person name="Birren B.W."/>
            <person name="Brown W."/>
            <person name="Ekwall K."/>
            <person name="Kellis M."/>
            <person name="Leatherwood J."/>
            <person name="Levin H."/>
            <person name="Margalit H."/>
            <person name="Martienssen R."/>
            <person name="Nieduszynski C.A."/>
            <person name="Spatafora J.W."/>
            <person name="Friedman N."/>
            <person name="Dalgaard J.Z."/>
            <person name="Baumann P."/>
            <person name="Niki H."/>
            <person name="Regev A."/>
            <person name="Nusbaum C."/>
        </authorList>
    </citation>
    <scope>NUCLEOTIDE SEQUENCE [LARGE SCALE GENOMIC DNA]</scope>
    <source>
        <strain evidence="13">yFS275 / FY16936</strain>
    </source>
</reference>
<dbReference type="GO" id="GO:0031410">
    <property type="term" value="C:cytoplasmic vesicle"/>
    <property type="evidence" value="ECO:0000318"/>
    <property type="project" value="GO_Central"/>
</dbReference>
<dbReference type="PROSITE" id="PS51072">
    <property type="entry name" value="MHD"/>
    <property type="match status" value="1"/>
</dbReference>
<organism evidence="11 13">
    <name type="scientific">Schizosaccharomyces japonicus (strain yFS275 / FY16936)</name>
    <name type="common">Fission yeast</name>
    <dbReference type="NCBI Taxonomy" id="402676"/>
    <lineage>
        <taxon>Eukaryota</taxon>
        <taxon>Fungi</taxon>
        <taxon>Dikarya</taxon>
        <taxon>Ascomycota</taxon>
        <taxon>Taphrinomycotina</taxon>
        <taxon>Schizosaccharomycetes</taxon>
        <taxon>Schizosaccharomycetales</taxon>
        <taxon>Schizosaccharomycetaceae</taxon>
        <taxon>Schizosaccharomyces</taxon>
    </lineage>
</organism>
<proteinExistence type="inferred from homology"/>
<evidence type="ECO:0000256" key="3">
    <source>
        <dbReference type="ARBA" id="ARBA00022448"/>
    </source>
</evidence>
<dbReference type="Gene3D" id="3.30.450.60">
    <property type="match status" value="1"/>
</dbReference>
<dbReference type="CDD" id="cd14836">
    <property type="entry name" value="AP2_Mu_N"/>
    <property type="match status" value="1"/>
</dbReference>
<dbReference type="Pfam" id="PF00928">
    <property type="entry name" value="Adap_comp_sub"/>
    <property type="match status" value="1"/>
</dbReference>
<dbReference type="EMBL" id="KE651166">
    <property type="protein sequence ID" value="EEB05773.1"/>
    <property type="molecule type" value="Genomic_DNA"/>
</dbReference>
<dbReference type="GO" id="GO:0072583">
    <property type="term" value="P:clathrin-dependent endocytosis"/>
    <property type="evidence" value="ECO:0000318"/>
    <property type="project" value="GO_Central"/>
</dbReference>
<dbReference type="OrthoDB" id="10259133at2759"/>
<dbReference type="HOGENOM" id="CLU_026996_5_2_1"/>
<keyword evidence="4" id="KW-1003">Cell membrane</keyword>
<keyword evidence="7" id="KW-0472">Membrane</keyword>
<dbReference type="SUPFAM" id="SSF49447">
    <property type="entry name" value="Second domain of Mu2 adaptin subunit (ap50) of ap2 adaptor"/>
    <property type="match status" value="1"/>
</dbReference>
<dbReference type="Proteomes" id="UP000001744">
    <property type="component" value="Unassembled WGS sequence"/>
</dbReference>
<dbReference type="FunFam" id="3.30.450.60:FF:000002">
    <property type="entry name" value="AP-2 complex subunit mu, putative"/>
    <property type="match status" value="1"/>
</dbReference>
<dbReference type="Gene3D" id="2.60.40.1170">
    <property type="entry name" value="Mu homology domain, subdomain B"/>
    <property type="match status" value="2"/>
</dbReference>
<keyword evidence="5" id="KW-0254">Endocytosis</keyword>
<dbReference type="JaponicusDB" id="SJAG_00800">
    <property type="gene designation" value="apm4"/>
</dbReference>
<dbReference type="Pfam" id="PF01217">
    <property type="entry name" value="Clat_adaptor_s"/>
    <property type="match status" value="1"/>
</dbReference>
<dbReference type="PANTHER" id="PTHR10529">
    <property type="entry name" value="AP COMPLEX SUBUNIT MU"/>
    <property type="match status" value="1"/>
</dbReference>